<gene>
    <name evidence="2" type="ORF">UR53_C0003G0009</name>
</gene>
<reference evidence="2 3" key="1">
    <citation type="journal article" date="2015" name="Nature">
        <title>rRNA introns, odd ribosomes, and small enigmatic genomes across a large radiation of phyla.</title>
        <authorList>
            <person name="Brown C.T."/>
            <person name="Hug L.A."/>
            <person name="Thomas B.C."/>
            <person name="Sharon I."/>
            <person name="Castelle C.J."/>
            <person name="Singh A."/>
            <person name="Wilkins M.J."/>
            <person name="Williams K.H."/>
            <person name="Banfield J.F."/>
        </authorList>
    </citation>
    <scope>NUCLEOTIDE SEQUENCE [LARGE SCALE GENOMIC DNA]</scope>
</reference>
<evidence type="ECO:0000313" key="2">
    <source>
        <dbReference type="EMBL" id="KKP59347.1"/>
    </source>
</evidence>
<feature type="compositionally biased region" description="Basic and acidic residues" evidence="1">
    <location>
        <begin position="9"/>
        <end position="18"/>
    </location>
</feature>
<name>A0A0G0DW23_9BACT</name>
<dbReference type="EMBL" id="LBPO01000003">
    <property type="protein sequence ID" value="KKP59347.1"/>
    <property type="molecule type" value="Genomic_DNA"/>
</dbReference>
<comment type="caution">
    <text evidence="2">The sequence shown here is derived from an EMBL/GenBank/DDBJ whole genome shotgun (WGS) entry which is preliminary data.</text>
</comment>
<feature type="region of interest" description="Disordered" evidence="1">
    <location>
        <begin position="1"/>
        <end position="22"/>
    </location>
</feature>
<accession>A0A0G0DW23</accession>
<evidence type="ECO:0000313" key="3">
    <source>
        <dbReference type="Proteomes" id="UP000034927"/>
    </source>
</evidence>
<organism evidence="2 3">
    <name type="scientific">Candidatus Magasanikbacteria bacterium GW2011_GWC2_34_16</name>
    <dbReference type="NCBI Taxonomy" id="1619045"/>
    <lineage>
        <taxon>Bacteria</taxon>
        <taxon>Candidatus Magasanikiibacteriota</taxon>
    </lineage>
</organism>
<evidence type="ECO:0000256" key="1">
    <source>
        <dbReference type="SAM" id="MobiDB-lite"/>
    </source>
</evidence>
<proteinExistence type="predicted"/>
<protein>
    <submittedName>
        <fullName evidence="2">Uncharacterized protein</fullName>
    </submittedName>
</protein>
<dbReference type="AlphaFoldDB" id="A0A0G0DW23"/>
<sequence>MTSTQEQGGRNREAEQSRAESGVTRRALDLSLQYIDYGDEFFEPNLRERLKQDWDNKTMDYSRMNYLEVFAMFNCDVPNAVTHWRIGKILDGMNVCSDQLKIFGGIGFSDVPKKIYPMLKDGRGDEKVFDVKVKNPNTGEEEEKKVSLADFAHLVDVIKMNRELVTDKFDLDELVYNYFVKKGGLSRVIKQTSVDDGGHEIEKDFVVDLLDNTQNPRDDYKTIDIDAYFDRIKDEDVQIGLQLMAEWRGSSDGHREMAGHSLQMAYGSGPDEVAYIPLSGRLAEKITMSDLLKQEKNGMNGQPQEIAECDEEANGTFVRFSLHDLTQRRRGGDIRNVQKTQRMAKAMVGITLTEVAGNYVETEIDATTKKEKKKVYIGGKNLEGNAIAGIKARYDESVKRIRGRGLTSKEAADVMVTDILIPCIINNPNDWLTAVATTYGVGGSKGGQSLLNNREVFQDFEIWITGRNMDKDGGPIEKMCFRGFNELMKYVSRRVSAGHIDQAGAKNLVSKAQESLDSAKPGDEFTIGDKQPEVYGPNIHKILSSLLGAEAREFINKYINKGSSAEFRKWPAGLNKQDPQIPPELKDLDLSKDFDCIVSILLNEKYDEVSEDLENLFSLDDIDRENKDIIITAFIRILGEITPEDRKKIKP</sequence>
<dbReference type="Proteomes" id="UP000034927">
    <property type="component" value="Unassembled WGS sequence"/>
</dbReference>